<gene>
    <name evidence="1" type="ORF">I551_1373</name>
</gene>
<sequence>MNKRTGQVPSGVETLSLIIGMAPVLLLLDRPSFGGAVALCLASLGSRSPLS</sequence>
<reference evidence="1 2" key="1">
    <citation type="submission" date="2014-01" db="EMBL/GenBank/DDBJ databases">
        <authorList>
            <person name="Dobos K."/>
            <person name="Lenaerts A."/>
            <person name="Ordway D."/>
            <person name="DeGroote M.A."/>
            <person name="Parker T."/>
            <person name="Sizemore C."/>
            <person name="Tallon L.J."/>
            <person name="Sadzewicz L.K."/>
            <person name="Sengamalay N."/>
            <person name="Fraser C.M."/>
            <person name="Hine E."/>
            <person name="Shefchek K.A."/>
            <person name="Das S.P."/>
            <person name="Tettelin H."/>
        </authorList>
    </citation>
    <scope>NUCLEOTIDE SEQUENCE [LARGE SCALE GENOMIC DNA]</scope>
    <source>
        <strain evidence="1 2">Harvey</strain>
    </source>
</reference>
<keyword evidence="2" id="KW-1185">Reference proteome</keyword>
<dbReference type="EMBL" id="JAOL01000080">
    <property type="protein sequence ID" value="EUA92177.1"/>
    <property type="molecule type" value="Genomic_DNA"/>
</dbReference>
<organism evidence="1 2">
    <name type="scientific">Mycobacterium ulcerans str. Harvey</name>
    <dbReference type="NCBI Taxonomy" id="1299332"/>
    <lineage>
        <taxon>Bacteria</taxon>
        <taxon>Bacillati</taxon>
        <taxon>Actinomycetota</taxon>
        <taxon>Actinomycetes</taxon>
        <taxon>Mycobacteriales</taxon>
        <taxon>Mycobacteriaceae</taxon>
        <taxon>Mycobacterium</taxon>
        <taxon>Mycobacterium ulcerans group</taxon>
    </lineage>
</organism>
<name>A0ABP3AM06_MYCUL</name>
<evidence type="ECO:0000313" key="2">
    <source>
        <dbReference type="Proteomes" id="UP000020681"/>
    </source>
</evidence>
<comment type="caution">
    <text evidence="1">The sequence shown here is derived from an EMBL/GenBank/DDBJ whole genome shotgun (WGS) entry which is preliminary data.</text>
</comment>
<dbReference type="Proteomes" id="UP000020681">
    <property type="component" value="Unassembled WGS sequence"/>
</dbReference>
<evidence type="ECO:0000313" key="1">
    <source>
        <dbReference type="EMBL" id="EUA92177.1"/>
    </source>
</evidence>
<protein>
    <submittedName>
        <fullName evidence="1">Uncharacterized protein</fullName>
    </submittedName>
</protein>
<proteinExistence type="predicted"/>
<accession>A0ABP3AM06</accession>